<dbReference type="GO" id="GO:0006310">
    <property type="term" value="P:DNA recombination"/>
    <property type="evidence" value="ECO:0007669"/>
    <property type="project" value="UniProtKB-KW"/>
</dbReference>
<keyword evidence="3" id="KW-1185">Reference proteome</keyword>
<proteinExistence type="predicted"/>
<organism evidence="2 3">
    <name type="scientific">Achromobacter pulmonis</name>
    <dbReference type="NCBI Taxonomy" id="1389932"/>
    <lineage>
        <taxon>Bacteria</taxon>
        <taxon>Pseudomonadati</taxon>
        <taxon>Pseudomonadota</taxon>
        <taxon>Betaproteobacteria</taxon>
        <taxon>Burkholderiales</taxon>
        <taxon>Alcaligenaceae</taxon>
        <taxon>Achromobacter</taxon>
    </lineage>
</organism>
<protein>
    <recommendedName>
        <fullName evidence="4">Integrase</fullName>
    </recommendedName>
</protein>
<evidence type="ECO:0000256" key="1">
    <source>
        <dbReference type="ARBA" id="ARBA00023172"/>
    </source>
</evidence>
<reference evidence="2 3" key="1">
    <citation type="submission" date="2020-04" db="EMBL/GenBank/DDBJ databases">
        <authorList>
            <person name="De Canck E."/>
        </authorList>
    </citation>
    <scope>NUCLEOTIDE SEQUENCE [LARGE SCALE GENOMIC DNA]</scope>
    <source>
        <strain evidence="2 3">LMG 26788</strain>
    </source>
</reference>
<sequence length="512" mass="56695">MALLATAIPLEPTSVRTRGGILFDPNDERWTIREAQGIARIDFSRLRGAATPKFVSGFRSTLVWYAENRSLRHLENMFNRSEHLFKYLGEAREGSVEEITGTDLLNYHAMLDSDKRWYLGSLAGLLKKWYALGHQGVAGSAIAALRELRLKGNQKGVAVSTMDPHDGPFTDIELESIQVALNRAYAAGALSTDDYLLSWLFMLLGQRPAQYALLKLSDFTVLEVGDGSLTYCLNVPRVKQRKPARLEFRERLITPQIGKLLHDYANEVRAALEGKLGDVNQAPLFPGRKTGDQPVGMEYHRTGQEVANQLVRALGKLKVYSERTGNHIHITATRFRRTLGTRAAVEGHGELIIAELLDHTDTQNVGVYVQATPEIIKRIDRAVAMALAPMAQAFAGVIIPDESKALRNGDPSSRVFDPRIESTCKPMGSCGSHGYCGFSAPIACYTCQSFQAWADGPHEAVLGYLLAERERKMVVADERIASINDRTILAVAEVVRQCQAKHDVATEDGHER</sequence>
<dbReference type="AlphaFoldDB" id="A0A6S7D0T9"/>
<dbReference type="Gene3D" id="1.10.443.10">
    <property type="entry name" value="Intergrase catalytic core"/>
    <property type="match status" value="1"/>
</dbReference>
<evidence type="ECO:0008006" key="4">
    <source>
        <dbReference type="Google" id="ProtNLM"/>
    </source>
</evidence>
<evidence type="ECO:0000313" key="2">
    <source>
        <dbReference type="EMBL" id="CAB3873572.1"/>
    </source>
</evidence>
<gene>
    <name evidence="2" type="ORF">LMG26788_02907</name>
</gene>
<dbReference type="SUPFAM" id="SSF56349">
    <property type="entry name" value="DNA breaking-rejoining enzymes"/>
    <property type="match status" value="1"/>
</dbReference>
<name>A0A6S7D0T9_9BURK</name>
<dbReference type="InterPro" id="IPR013762">
    <property type="entry name" value="Integrase-like_cat_sf"/>
</dbReference>
<dbReference type="NCBIfam" id="NF041502">
    <property type="entry name" value="integrase_1"/>
    <property type="match status" value="1"/>
</dbReference>
<dbReference type="GO" id="GO:0003677">
    <property type="term" value="F:DNA binding"/>
    <property type="evidence" value="ECO:0007669"/>
    <property type="project" value="InterPro"/>
</dbReference>
<accession>A0A6S7D0T9</accession>
<dbReference type="InterPro" id="IPR048120">
    <property type="entry name" value="Integrase-like"/>
</dbReference>
<dbReference type="GO" id="GO:0015074">
    <property type="term" value="P:DNA integration"/>
    <property type="evidence" value="ECO:0007669"/>
    <property type="project" value="InterPro"/>
</dbReference>
<dbReference type="Proteomes" id="UP000494203">
    <property type="component" value="Unassembled WGS sequence"/>
</dbReference>
<dbReference type="EMBL" id="CADIKZ010000007">
    <property type="protein sequence ID" value="CAB3873572.1"/>
    <property type="molecule type" value="Genomic_DNA"/>
</dbReference>
<keyword evidence="1" id="KW-0233">DNA recombination</keyword>
<evidence type="ECO:0000313" key="3">
    <source>
        <dbReference type="Proteomes" id="UP000494203"/>
    </source>
</evidence>
<dbReference type="InterPro" id="IPR011010">
    <property type="entry name" value="DNA_brk_join_enz"/>
</dbReference>